<evidence type="ECO:0000313" key="6">
    <source>
        <dbReference type="Proteomes" id="UP001300096"/>
    </source>
</evidence>
<comment type="caution">
    <text evidence="5">The sequence shown here is derived from an EMBL/GenBank/DDBJ whole genome shotgun (WGS) entry which is preliminary data.</text>
</comment>
<evidence type="ECO:0000256" key="3">
    <source>
        <dbReference type="ARBA" id="ARBA00023163"/>
    </source>
</evidence>
<dbReference type="Gene3D" id="1.10.10.60">
    <property type="entry name" value="Homeodomain-like"/>
    <property type="match status" value="1"/>
</dbReference>
<keyword evidence="6" id="KW-1185">Reference proteome</keyword>
<organism evidence="5 6">
    <name type="scientific">Microbacterium croceum</name>
    <dbReference type="NCBI Taxonomy" id="2851645"/>
    <lineage>
        <taxon>Bacteria</taxon>
        <taxon>Bacillati</taxon>
        <taxon>Actinomycetota</taxon>
        <taxon>Actinomycetes</taxon>
        <taxon>Micrococcales</taxon>
        <taxon>Microbacteriaceae</taxon>
        <taxon>Microbacterium</taxon>
    </lineage>
</organism>
<dbReference type="EMBL" id="JAHWXN010000001">
    <property type="protein sequence ID" value="MCK2036589.1"/>
    <property type="molecule type" value="Genomic_DNA"/>
</dbReference>
<dbReference type="SUPFAM" id="SSF46689">
    <property type="entry name" value="Homeodomain-like"/>
    <property type="match status" value="1"/>
</dbReference>
<evidence type="ECO:0000256" key="2">
    <source>
        <dbReference type="ARBA" id="ARBA00023125"/>
    </source>
</evidence>
<dbReference type="PROSITE" id="PS01124">
    <property type="entry name" value="HTH_ARAC_FAMILY_2"/>
    <property type="match status" value="1"/>
</dbReference>
<keyword evidence="3" id="KW-0804">Transcription</keyword>
<dbReference type="Proteomes" id="UP001300096">
    <property type="component" value="Unassembled WGS sequence"/>
</dbReference>
<accession>A0ABT0FFC0</accession>
<keyword evidence="1" id="KW-0805">Transcription regulation</keyword>
<keyword evidence="2" id="KW-0238">DNA-binding</keyword>
<name>A0ABT0FFC0_9MICO</name>
<feature type="domain" description="HTH araC/xylS-type" evidence="4">
    <location>
        <begin position="217"/>
        <end position="316"/>
    </location>
</feature>
<dbReference type="SMART" id="SM00342">
    <property type="entry name" value="HTH_ARAC"/>
    <property type="match status" value="1"/>
</dbReference>
<dbReference type="Pfam" id="PF12833">
    <property type="entry name" value="HTH_18"/>
    <property type="match status" value="1"/>
</dbReference>
<sequence>MTLCWDTSTRPPAEQYAYWRHTLCDAFTPLRPVERGQRDAWRQPGLPGTVTSQHLGALNAAEIATCAQTIHHGRAEVERLEEEVVFVNLMLRGRCIVRQGRSEAFSPAGTFTIVDAAEEFVLDYLDPWASVSFRVPSARLHHRVQQDLRATTFSALTGMSAVLADSMRSAWSASTSVDEAQRAVLGGVFETILDAFAERTPVEAFVVSESRGAALRTSIERYVAQQLRFGDVSPTATAARFAISPRKLHQLYEGAAMSFSQTVMRLRVEHCAAELTASTGMTLTDLAARWGFADLSHLNRAFRTYLGMSPREYRSVAA</sequence>
<evidence type="ECO:0000256" key="1">
    <source>
        <dbReference type="ARBA" id="ARBA00023015"/>
    </source>
</evidence>
<dbReference type="InterPro" id="IPR035418">
    <property type="entry name" value="AraC-bd_2"/>
</dbReference>
<dbReference type="InterPro" id="IPR050204">
    <property type="entry name" value="AraC_XylS_family_regulators"/>
</dbReference>
<dbReference type="PANTHER" id="PTHR46796:SF6">
    <property type="entry name" value="ARAC SUBFAMILY"/>
    <property type="match status" value="1"/>
</dbReference>
<evidence type="ECO:0000259" key="4">
    <source>
        <dbReference type="PROSITE" id="PS01124"/>
    </source>
</evidence>
<reference evidence="5 6" key="1">
    <citation type="submission" date="2021-06" db="EMBL/GenBank/DDBJ databases">
        <title>Genome-based taxonomic framework of Microbacterium strains isolated from marine environment, the description of four new species and reclassification of four preexisting species.</title>
        <authorList>
            <person name="Lee S.D."/>
            <person name="Kim S.-M."/>
            <person name="Byeon Y.-S."/>
            <person name="Yang H.L."/>
            <person name="Kim I.S."/>
        </authorList>
    </citation>
    <scope>NUCLEOTIDE SEQUENCE [LARGE SCALE GENOMIC DNA]</scope>
    <source>
        <strain evidence="5 6">SSW1-49</strain>
    </source>
</reference>
<evidence type="ECO:0000313" key="5">
    <source>
        <dbReference type="EMBL" id="MCK2036589.1"/>
    </source>
</evidence>
<dbReference type="RefSeq" id="WP_247629949.1">
    <property type="nucleotide sequence ID" value="NZ_JAHWXN010000001.1"/>
</dbReference>
<dbReference type="PANTHER" id="PTHR46796">
    <property type="entry name" value="HTH-TYPE TRANSCRIPTIONAL ACTIVATOR RHAS-RELATED"/>
    <property type="match status" value="1"/>
</dbReference>
<proteinExistence type="predicted"/>
<protein>
    <submittedName>
        <fullName evidence="5">AraC family transcriptional regulator</fullName>
    </submittedName>
</protein>
<gene>
    <name evidence="5" type="ORF">KZC51_10620</name>
</gene>
<dbReference type="InterPro" id="IPR009057">
    <property type="entry name" value="Homeodomain-like_sf"/>
</dbReference>
<dbReference type="Pfam" id="PF14525">
    <property type="entry name" value="AraC_binding_2"/>
    <property type="match status" value="1"/>
</dbReference>
<dbReference type="InterPro" id="IPR018060">
    <property type="entry name" value="HTH_AraC"/>
</dbReference>